<reference evidence="2 3" key="1">
    <citation type="submission" date="2016-11" db="EMBL/GenBank/DDBJ databases">
        <authorList>
            <person name="Jaros S."/>
            <person name="Januszkiewicz K."/>
            <person name="Wedrychowicz H."/>
        </authorList>
    </citation>
    <scope>NUCLEOTIDE SEQUENCE [LARGE SCALE GENOMIC DNA]</scope>
    <source>
        <strain evidence="2 3">DSM 14916</strain>
    </source>
</reference>
<name>A0A1M6LRU7_9PROT</name>
<dbReference type="InterPro" id="IPR009962">
    <property type="entry name" value="DUF1488"/>
</dbReference>
<proteinExistence type="predicted"/>
<feature type="region of interest" description="Disordered" evidence="1">
    <location>
        <begin position="96"/>
        <end position="122"/>
    </location>
</feature>
<dbReference type="Proteomes" id="UP000184387">
    <property type="component" value="Unassembled WGS sequence"/>
</dbReference>
<dbReference type="AlphaFoldDB" id="A0A1M6LRU7"/>
<keyword evidence="3" id="KW-1185">Reference proteome</keyword>
<accession>A0A1M6LRU7</accession>
<protein>
    <recommendedName>
        <fullName evidence="4">DUF1488 domain-containing protein</fullName>
    </recommendedName>
</protein>
<dbReference type="SUPFAM" id="SSF160272">
    <property type="entry name" value="Shew3726-like"/>
    <property type="match status" value="1"/>
</dbReference>
<evidence type="ECO:0000313" key="3">
    <source>
        <dbReference type="Proteomes" id="UP000184387"/>
    </source>
</evidence>
<evidence type="ECO:0008006" key="4">
    <source>
        <dbReference type="Google" id="ProtNLM"/>
    </source>
</evidence>
<evidence type="ECO:0000313" key="2">
    <source>
        <dbReference type="EMBL" id="SHJ73875.1"/>
    </source>
</evidence>
<dbReference type="EMBL" id="FQZF01000019">
    <property type="protein sequence ID" value="SHJ73875.1"/>
    <property type="molecule type" value="Genomic_DNA"/>
</dbReference>
<dbReference type="InterPro" id="IPR036692">
    <property type="entry name" value="Shew3726-like_sf"/>
</dbReference>
<sequence length="122" mass="13342">MNNDHPGDRPDTAAHPVAANAPVLRQPRWQHDRILFEVEEHGVALACSVSKAAIQDAGGRYSNLPRDIMTEFVRLRPRIEQAALAKFRERPGGLDGPVHVWSADLDDDPEPPAIAGQAALQP</sequence>
<dbReference type="Pfam" id="PF07369">
    <property type="entry name" value="DUF1488"/>
    <property type="match status" value="1"/>
</dbReference>
<gene>
    <name evidence="2" type="ORF">SAMN02745194_03243</name>
</gene>
<organism evidence="2 3">
    <name type="scientific">Muricoccus roseus</name>
    <dbReference type="NCBI Taxonomy" id="198092"/>
    <lineage>
        <taxon>Bacteria</taxon>
        <taxon>Pseudomonadati</taxon>
        <taxon>Pseudomonadota</taxon>
        <taxon>Alphaproteobacteria</taxon>
        <taxon>Acetobacterales</taxon>
        <taxon>Roseomonadaceae</taxon>
        <taxon>Muricoccus</taxon>
    </lineage>
</organism>
<evidence type="ECO:0000256" key="1">
    <source>
        <dbReference type="SAM" id="MobiDB-lite"/>
    </source>
</evidence>
<feature type="region of interest" description="Disordered" evidence="1">
    <location>
        <begin position="1"/>
        <end position="24"/>
    </location>
</feature>
<dbReference type="RefSeq" id="WP_073136562.1">
    <property type="nucleotide sequence ID" value="NZ_FQZF01000019.1"/>
</dbReference>
<feature type="compositionally biased region" description="Basic and acidic residues" evidence="1">
    <location>
        <begin position="1"/>
        <end position="12"/>
    </location>
</feature>